<organism evidence="2">
    <name type="scientific">Aspergillus niger</name>
    <dbReference type="NCBI Taxonomy" id="5061"/>
    <lineage>
        <taxon>Eukaryota</taxon>
        <taxon>Fungi</taxon>
        <taxon>Dikarya</taxon>
        <taxon>Ascomycota</taxon>
        <taxon>Pezizomycotina</taxon>
        <taxon>Eurotiomycetes</taxon>
        <taxon>Eurotiomycetidae</taxon>
        <taxon>Eurotiales</taxon>
        <taxon>Aspergillaceae</taxon>
        <taxon>Aspergillus</taxon>
        <taxon>Aspergillus subgen. Circumdati</taxon>
    </lineage>
</organism>
<dbReference type="VEuPathDB" id="FungiDB:An12g08710"/>
<accession>A0AAJ8E024</accession>
<gene>
    <name evidence="2" type="ORF">An12g08710</name>
</gene>
<dbReference type="AlphaFoldDB" id="A0AAJ8E024"/>
<feature type="region of interest" description="Disordered" evidence="1">
    <location>
        <begin position="466"/>
        <end position="497"/>
    </location>
</feature>
<sequence length="497" mass="55857">MKIRGLRECLHWSLDRPSGMQLRFGLGRILGRAELNATGQLDVSCISCTEVVDRVSGSIKWLGQSKMRGRGDTIADGCLRLGRMMSQTFYFPTPTCSLTGIYPSTGTQLEQSINNKLPSDEGRKYQNHFQPEEPPGTGREFWRQSAQPMSTHEAQPHGHTLPLSITRGAVIQLVYVAMERQLKNKTNRITEDSAFHIRGHHWTESGYELILYPIHSDYGGGEGGRARVKNRRTDGWMEKGEGRTRGPWGHRPSEPLKGYYTLFVKSELMNGWINVSGAGHGYECASGSGSVKSARGGRSTRWNIPRMYGGLMLESRSSQRPATSNGDQLLNIPSRRLPGHADFSGRRLIDQLTLLHHAMPLTMDCFVEVKTETTTTTVNASRNERPPFPYHKDRHQKIGGWRAVPYSGNSHKSRQEAGTKSDSRKAKKETVRDGKKGVGKQSRILYSKERTEKREYKRLKWKGTVSNLAYSGRRQQAEHKNTKHHRGVNSVNSSLGS</sequence>
<dbReference type="KEGG" id="ang:An12g08710"/>
<name>A0AAJ8E024_ASPNG</name>
<feature type="compositionally biased region" description="Basic and acidic residues" evidence="1">
    <location>
        <begin position="413"/>
        <end position="436"/>
    </location>
</feature>
<dbReference type="RefSeq" id="XP_059601939.1">
    <property type="nucleotide sequence ID" value="XM_059743605.1"/>
</dbReference>
<feature type="region of interest" description="Disordered" evidence="1">
    <location>
        <begin position="375"/>
        <end position="451"/>
    </location>
</feature>
<evidence type="ECO:0000313" key="2">
    <source>
        <dbReference type="RefSeq" id="XP_059601939.1"/>
    </source>
</evidence>
<reference evidence="2" key="2">
    <citation type="submission" date="2025-08" db="UniProtKB">
        <authorList>
            <consortium name="RefSeq"/>
        </authorList>
    </citation>
    <scope>IDENTIFICATION</scope>
</reference>
<protein>
    <submittedName>
        <fullName evidence="2">Uncharacterized protein</fullName>
    </submittedName>
</protein>
<reference evidence="2" key="1">
    <citation type="submission" date="2025-02" db="EMBL/GenBank/DDBJ databases">
        <authorList>
            <consortium name="NCBI Genome Project"/>
        </authorList>
    </citation>
    <scope>NUCLEOTIDE SEQUENCE</scope>
</reference>
<dbReference type="GeneID" id="84592691"/>
<evidence type="ECO:0000256" key="1">
    <source>
        <dbReference type="SAM" id="MobiDB-lite"/>
    </source>
</evidence>
<proteinExistence type="predicted"/>